<dbReference type="InterPro" id="IPR036086">
    <property type="entry name" value="ParB/Sulfiredoxin_sf"/>
</dbReference>
<reference evidence="2" key="1">
    <citation type="journal article" date="2019" name="Int. J. Syst. Evol. Microbiol.">
        <title>The Global Catalogue of Microorganisms (GCM) 10K type strain sequencing project: providing services to taxonomists for standard genome sequencing and annotation.</title>
        <authorList>
            <consortium name="The Broad Institute Genomics Platform"/>
            <consortium name="The Broad Institute Genome Sequencing Center for Infectious Disease"/>
            <person name="Wu L."/>
            <person name="Ma J."/>
        </authorList>
    </citation>
    <scope>NUCLEOTIDE SEQUENCE [LARGE SCALE GENOMIC DNA]</scope>
    <source>
        <strain evidence="2">CCUG 61707</strain>
    </source>
</reference>
<accession>A0ABW3I9C4</accession>
<comment type="caution">
    <text evidence="1">The sequence shown here is derived from an EMBL/GenBank/DDBJ whole genome shotgun (WGS) entry which is preliminary data.</text>
</comment>
<dbReference type="Proteomes" id="UP001596996">
    <property type="component" value="Unassembled WGS sequence"/>
</dbReference>
<organism evidence="1 2">
    <name type="scientific">Seminibacterium arietis</name>
    <dbReference type="NCBI Taxonomy" id="1173502"/>
    <lineage>
        <taxon>Bacteria</taxon>
        <taxon>Pseudomonadati</taxon>
        <taxon>Pseudomonadota</taxon>
        <taxon>Gammaproteobacteria</taxon>
        <taxon>Pasteurellales</taxon>
        <taxon>Pasteurellaceae</taxon>
        <taxon>Seminibacterium</taxon>
    </lineage>
</organism>
<sequence>MNDKLNRLIGGRSKADRKRDMLAQLSVPAIQNNSPNYQQTITPINSQQQTQKKLIVVTLDKLRPYDGNPRKTKNPAYEEIKASIKFRGLDHAPNVTQRPGEDFYTIADG</sequence>
<name>A0ABW3I9C4_9PAST</name>
<dbReference type="SUPFAM" id="SSF110849">
    <property type="entry name" value="ParB/Sulfiredoxin"/>
    <property type="match status" value="1"/>
</dbReference>
<dbReference type="EMBL" id="JBHTJN010000011">
    <property type="protein sequence ID" value="MFD0966550.1"/>
    <property type="molecule type" value="Genomic_DNA"/>
</dbReference>
<dbReference type="RefSeq" id="WP_380820909.1">
    <property type="nucleotide sequence ID" value="NZ_JBHTJN010000011.1"/>
</dbReference>
<protein>
    <submittedName>
        <fullName evidence="1">Uncharacterized protein</fullName>
    </submittedName>
</protein>
<evidence type="ECO:0000313" key="2">
    <source>
        <dbReference type="Proteomes" id="UP001596996"/>
    </source>
</evidence>
<proteinExistence type="predicted"/>
<keyword evidence="2" id="KW-1185">Reference proteome</keyword>
<gene>
    <name evidence="1" type="ORF">ACFQ02_06830</name>
</gene>
<evidence type="ECO:0000313" key="1">
    <source>
        <dbReference type="EMBL" id="MFD0966550.1"/>
    </source>
</evidence>